<organism evidence="1 2">
    <name type="scientific">Rhizobium ruizarguesonis</name>
    <dbReference type="NCBI Taxonomy" id="2081791"/>
    <lineage>
        <taxon>Bacteria</taxon>
        <taxon>Pseudomonadati</taxon>
        <taxon>Pseudomonadota</taxon>
        <taxon>Alphaproteobacteria</taxon>
        <taxon>Hyphomicrobiales</taxon>
        <taxon>Rhizobiaceae</taxon>
        <taxon>Rhizobium/Agrobacterium group</taxon>
        <taxon>Rhizobium</taxon>
    </lineage>
</organism>
<dbReference type="EMBL" id="CP171853">
    <property type="protein sequence ID" value="XKM40368.1"/>
    <property type="molecule type" value="Genomic_DNA"/>
</dbReference>
<evidence type="ECO:0000313" key="2">
    <source>
        <dbReference type="Proteomes" id="UP000078465"/>
    </source>
</evidence>
<name>A0ACD5EMN4_9HYPH</name>
<sequence length="46" mass="4969">MANNTPYAEPPAHTTLHGGPPDGWPDPFSWWPVALAVVIIIAALYL</sequence>
<reference evidence="1" key="1">
    <citation type="submission" date="2024-10" db="EMBL/GenBank/DDBJ databases">
        <title>Strain of Rhizobium-related bacteria isolated fromm roots of Vavilovia formosa.</title>
        <authorList>
            <person name="Kimeklis A."/>
            <person name="Afonin A."/>
        </authorList>
    </citation>
    <scope>NUCLEOTIDE SEQUENCE</scope>
    <source>
        <strain evidence="1">Vaf-46</strain>
    </source>
</reference>
<dbReference type="Proteomes" id="UP000078465">
    <property type="component" value="Chromosome"/>
</dbReference>
<proteinExistence type="predicted"/>
<protein>
    <submittedName>
        <fullName evidence="1">Uncharacterized protein</fullName>
    </submittedName>
</protein>
<evidence type="ECO:0000313" key="1">
    <source>
        <dbReference type="EMBL" id="XKM40368.1"/>
    </source>
</evidence>
<accession>A0ACD5EMN4</accession>
<gene>
    <name evidence="1" type="ORF">A4U53_031045</name>
</gene>